<evidence type="ECO:0000256" key="3">
    <source>
        <dbReference type="ARBA" id="ARBA00022630"/>
    </source>
</evidence>
<evidence type="ECO:0000259" key="7">
    <source>
        <dbReference type="Pfam" id="PF00441"/>
    </source>
</evidence>
<dbReference type="PIRSF" id="PIRSF016578">
    <property type="entry name" value="HsaA"/>
    <property type="match status" value="1"/>
</dbReference>
<evidence type="ECO:0000256" key="5">
    <source>
        <dbReference type="ARBA" id="ARBA00023002"/>
    </source>
</evidence>
<dbReference type="Proteomes" id="UP000662986">
    <property type="component" value="Chromosome"/>
</dbReference>
<keyword evidence="5 6" id="KW-0560">Oxidoreductase</keyword>
<dbReference type="InterPro" id="IPR046373">
    <property type="entry name" value="Acyl-CoA_Oxase/DH_mid-dom_sf"/>
</dbReference>
<dbReference type="InterPro" id="IPR009075">
    <property type="entry name" value="AcylCo_DH/oxidase_C"/>
</dbReference>
<evidence type="ECO:0000256" key="1">
    <source>
        <dbReference type="ARBA" id="ARBA00001974"/>
    </source>
</evidence>
<dbReference type="RefSeq" id="WP_206009167.1">
    <property type="nucleotide sequence ID" value="NZ_CP070619.1"/>
</dbReference>
<name>A0A974W7S0_9NOCA</name>
<dbReference type="SUPFAM" id="SSF56645">
    <property type="entry name" value="Acyl-CoA dehydrogenase NM domain-like"/>
    <property type="match status" value="1"/>
</dbReference>
<evidence type="ECO:0000313" key="11">
    <source>
        <dbReference type="Proteomes" id="UP000662986"/>
    </source>
</evidence>
<dbReference type="InterPro" id="IPR009100">
    <property type="entry name" value="AcylCoA_DH/oxidase_NM_dom_sf"/>
</dbReference>
<feature type="domain" description="Acyl-CoA oxidase/dehydrogenase middle" evidence="8">
    <location>
        <begin position="120"/>
        <end position="201"/>
    </location>
</feature>
<keyword evidence="3 6" id="KW-0285">Flavoprotein</keyword>
<evidence type="ECO:0000256" key="2">
    <source>
        <dbReference type="ARBA" id="ARBA00009347"/>
    </source>
</evidence>
<protein>
    <submittedName>
        <fullName evidence="10">Acyl-CoA/acyl-ACP dehydrogenase</fullName>
    </submittedName>
</protein>
<dbReference type="InterPro" id="IPR036250">
    <property type="entry name" value="AcylCo_DH-like_C"/>
</dbReference>
<comment type="cofactor">
    <cofactor evidence="1 6">
        <name>FAD</name>
        <dbReference type="ChEBI" id="CHEBI:57692"/>
    </cofactor>
</comment>
<feature type="domain" description="Acyl-CoA dehydrogenase/oxidase C-terminal" evidence="7">
    <location>
        <begin position="231"/>
        <end position="379"/>
    </location>
</feature>
<evidence type="ECO:0000256" key="6">
    <source>
        <dbReference type="RuleBase" id="RU362125"/>
    </source>
</evidence>
<dbReference type="Gene3D" id="1.20.140.10">
    <property type="entry name" value="Butyryl-CoA Dehydrogenase, subunit A, domain 3"/>
    <property type="match status" value="1"/>
</dbReference>
<organism evidence="10 11">
    <name type="scientific">Rhodococcus pseudokoreensis</name>
    <dbReference type="NCBI Taxonomy" id="2811421"/>
    <lineage>
        <taxon>Bacteria</taxon>
        <taxon>Bacillati</taxon>
        <taxon>Actinomycetota</taxon>
        <taxon>Actinomycetes</taxon>
        <taxon>Mycobacteriales</taxon>
        <taxon>Nocardiaceae</taxon>
        <taxon>Rhodococcus</taxon>
    </lineage>
</organism>
<keyword evidence="4 6" id="KW-0274">FAD</keyword>
<dbReference type="PANTHER" id="PTHR48083">
    <property type="entry name" value="MEDIUM-CHAIN SPECIFIC ACYL-COA DEHYDROGENASE, MITOCHONDRIAL-RELATED"/>
    <property type="match status" value="1"/>
</dbReference>
<dbReference type="Pfam" id="PF02770">
    <property type="entry name" value="Acyl-CoA_dh_M"/>
    <property type="match status" value="1"/>
</dbReference>
<dbReference type="InterPro" id="IPR050741">
    <property type="entry name" value="Acyl-CoA_dehydrogenase"/>
</dbReference>
<comment type="similarity">
    <text evidence="2 6">Belongs to the acyl-CoA dehydrogenase family.</text>
</comment>
<dbReference type="Gene3D" id="2.40.110.10">
    <property type="entry name" value="Butyryl-CoA Dehydrogenase, subunit A, domain 2"/>
    <property type="match status" value="1"/>
</dbReference>
<dbReference type="Pfam" id="PF00441">
    <property type="entry name" value="Acyl-CoA_dh_1"/>
    <property type="match status" value="1"/>
</dbReference>
<keyword evidence="11" id="KW-1185">Reference proteome</keyword>
<dbReference type="CDD" id="cd00567">
    <property type="entry name" value="ACAD"/>
    <property type="match status" value="1"/>
</dbReference>
<dbReference type="Pfam" id="PF02771">
    <property type="entry name" value="Acyl-CoA_dh_N"/>
    <property type="match status" value="1"/>
</dbReference>
<dbReference type="InterPro" id="IPR006091">
    <property type="entry name" value="Acyl-CoA_Oxase/DH_mid-dom"/>
</dbReference>
<accession>A0A974W7S0</accession>
<evidence type="ECO:0000313" key="10">
    <source>
        <dbReference type="EMBL" id="QSE92715.1"/>
    </source>
</evidence>
<evidence type="ECO:0000259" key="8">
    <source>
        <dbReference type="Pfam" id="PF02770"/>
    </source>
</evidence>
<dbReference type="EMBL" id="CP070619">
    <property type="protein sequence ID" value="QSE92715.1"/>
    <property type="molecule type" value="Genomic_DNA"/>
</dbReference>
<evidence type="ECO:0000259" key="9">
    <source>
        <dbReference type="Pfam" id="PF02771"/>
    </source>
</evidence>
<sequence>MSPDSEELLSAVREAVAGVTKKWDRTYYMDCTRRGVAPTEMYETMAQQGLFALGVPEALGGAGGGLTATAAVMEEMSRAGTPPMLFSLTSFARQSIIRHGTPEQIRRLVEPTLTAQQSMCFAITEPDAGTNSFAMQTLARRQDDGTYVLSGQKIFISGADQATHIMIVARTTPASEVAKKSEGISIFVLPRDTPGVSMTAMNIDWKAPERQFSVWFDNVVLPSDSLIGVEGKGLSSMFDSLNAERVVIAAWTLGLGYLALNKAVSYARERSPWGAPIGSYQGVSHPLARAKAQLEAARAMNYRAAERFDRGEEAGDDANIAKYLASEASYAAVDAAIQTHGGSAFDEDSDVITLFPMIRILRVAPLNNEMILNYIANHMLGLPRSY</sequence>
<dbReference type="PANTHER" id="PTHR48083:SF1">
    <property type="entry name" value="DEHYDROGENASE, PUTATIVE (AFU_ORTHOLOGUE AFUA_7G06510)-RELATED"/>
    <property type="match status" value="1"/>
</dbReference>
<reference evidence="10 11" key="2">
    <citation type="journal article" date="2022" name="Arch. Microbiol.">
        <title>Rhodococcus pseudokoreensis sp. nov. isolated from the rhizosphere of young M26 apple rootstocks.</title>
        <authorList>
            <person name="Kampfer P."/>
            <person name="Glaeser S.P."/>
            <person name="Blom J."/>
            <person name="Wolf J."/>
            <person name="Benning S."/>
            <person name="Schloter M."/>
            <person name="Neumann-Schaal M."/>
        </authorList>
    </citation>
    <scope>NUCLEOTIDE SEQUENCE [LARGE SCALE GENOMIC DNA]</scope>
    <source>
        <strain evidence="10 11">R79</strain>
    </source>
</reference>
<dbReference type="InterPro" id="IPR037069">
    <property type="entry name" value="AcylCoA_DH/ox_N_sf"/>
</dbReference>
<evidence type="ECO:0000256" key="4">
    <source>
        <dbReference type="ARBA" id="ARBA00022827"/>
    </source>
</evidence>
<feature type="domain" description="Acyl-CoA dehydrogenase/oxidase N-terminal" evidence="9">
    <location>
        <begin position="6"/>
        <end position="113"/>
    </location>
</feature>
<dbReference type="InterPro" id="IPR013786">
    <property type="entry name" value="AcylCoA_DH/ox_N"/>
</dbReference>
<gene>
    <name evidence="10" type="ORF">JWS13_30960</name>
</gene>
<dbReference type="Gene3D" id="1.10.540.10">
    <property type="entry name" value="Acyl-CoA dehydrogenase/oxidase, N-terminal domain"/>
    <property type="match status" value="1"/>
</dbReference>
<reference evidence="10 11" key="1">
    <citation type="journal article" date="2021" name="Microbiol. Resour. Announc.">
        <title>Complete Genome Sequences of Two Rhodococcus sp. Strains with Large and Linear Chromosomes, Isolated from Apple Rhizosphere.</title>
        <authorList>
            <person name="Benning S."/>
            <person name="Brugnone N."/>
            <person name="Siani R."/>
            <person name="Kublik S."/>
            <person name="Schloter M."/>
            <person name="Rad V."/>
        </authorList>
    </citation>
    <scope>NUCLEOTIDE SEQUENCE [LARGE SCALE GENOMIC DNA]</scope>
    <source>
        <strain evidence="10 11">R79</strain>
    </source>
</reference>
<dbReference type="SUPFAM" id="SSF47203">
    <property type="entry name" value="Acyl-CoA dehydrogenase C-terminal domain-like"/>
    <property type="match status" value="1"/>
</dbReference>
<proteinExistence type="inferred from homology"/>